<organism evidence="2 3">
    <name type="scientific">Lachnoclostridium phytofermentans</name>
    <dbReference type="NCBI Taxonomy" id="66219"/>
    <lineage>
        <taxon>Bacteria</taxon>
        <taxon>Bacillati</taxon>
        <taxon>Bacillota</taxon>
        <taxon>Clostridia</taxon>
        <taxon>Lachnospirales</taxon>
        <taxon>Lachnospiraceae</taxon>
    </lineage>
</organism>
<dbReference type="Proteomes" id="UP000262969">
    <property type="component" value="Unassembled WGS sequence"/>
</dbReference>
<evidence type="ECO:0000259" key="1">
    <source>
        <dbReference type="Pfam" id="PF16011"/>
    </source>
</evidence>
<dbReference type="GO" id="GO:0016052">
    <property type="term" value="P:carbohydrate catabolic process"/>
    <property type="evidence" value="ECO:0007669"/>
    <property type="project" value="InterPro"/>
</dbReference>
<evidence type="ECO:0000313" key="2">
    <source>
        <dbReference type="EMBL" id="HCL03572.1"/>
    </source>
</evidence>
<dbReference type="GO" id="GO:0004553">
    <property type="term" value="F:hydrolase activity, hydrolyzing O-glycosyl compounds"/>
    <property type="evidence" value="ECO:0007669"/>
    <property type="project" value="InterPro"/>
</dbReference>
<name>A0A3D2X8Y0_9FIRM</name>
<dbReference type="CDD" id="cd09620">
    <property type="entry name" value="CBM9_like_3"/>
    <property type="match status" value="1"/>
</dbReference>
<dbReference type="SUPFAM" id="SSF49344">
    <property type="entry name" value="CBD9-like"/>
    <property type="match status" value="1"/>
</dbReference>
<gene>
    <name evidence="2" type="ORF">DHW61_14380</name>
</gene>
<feature type="domain" description="Carbohydrate-binding" evidence="1">
    <location>
        <begin position="15"/>
        <end position="197"/>
    </location>
</feature>
<accession>A0A3D2X8Y0</accession>
<dbReference type="AlphaFoldDB" id="A0A3D2X8Y0"/>
<reference evidence="2 3" key="1">
    <citation type="journal article" date="2018" name="Nat. Biotechnol.">
        <title>A standardized bacterial taxonomy based on genome phylogeny substantially revises the tree of life.</title>
        <authorList>
            <person name="Parks D.H."/>
            <person name="Chuvochina M."/>
            <person name="Waite D.W."/>
            <person name="Rinke C."/>
            <person name="Skarshewski A."/>
            <person name="Chaumeil P.A."/>
            <person name="Hugenholtz P."/>
        </authorList>
    </citation>
    <scope>NUCLEOTIDE SEQUENCE [LARGE SCALE GENOMIC DNA]</scope>
    <source>
        <strain evidence="2">UBA11728</strain>
    </source>
</reference>
<sequence length="203" mass="23497">MTIYQVKIIKELEQLKECPVCYIDHFQWTKGYRVEAFAQIALLDNYGLVVSMTAVEQNPLRRFTEDEDPVYQDSGLEIFINFGPDNQKFEYLNFEMNANGAMLSHCGTIKNRRKISDVTSYHAICKAELNDNDWNILLKIPMELICTFNEGRPLKQGDKFAFNCYKISEDPSIEHYASYSPIQNPVPNFHLPQFFAEATIVDC</sequence>
<dbReference type="EMBL" id="DPVV01000480">
    <property type="protein sequence ID" value="HCL03572.1"/>
    <property type="molecule type" value="Genomic_DNA"/>
</dbReference>
<dbReference type="InterPro" id="IPR010502">
    <property type="entry name" value="Carb-bd_dom_fam9"/>
</dbReference>
<dbReference type="GO" id="GO:0030246">
    <property type="term" value="F:carbohydrate binding"/>
    <property type="evidence" value="ECO:0007669"/>
    <property type="project" value="InterPro"/>
</dbReference>
<dbReference type="Gene3D" id="2.60.40.1190">
    <property type="match status" value="1"/>
</dbReference>
<evidence type="ECO:0000313" key="3">
    <source>
        <dbReference type="Proteomes" id="UP000262969"/>
    </source>
</evidence>
<protein>
    <recommendedName>
        <fullName evidence="1">Carbohydrate-binding domain-containing protein</fullName>
    </recommendedName>
</protein>
<dbReference type="Pfam" id="PF16011">
    <property type="entry name" value="CBM9_2"/>
    <property type="match status" value="1"/>
</dbReference>
<comment type="caution">
    <text evidence="2">The sequence shown here is derived from an EMBL/GenBank/DDBJ whole genome shotgun (WGS) entry which is preliminary data.</text>
</comment>
<proteinExistence type="predicted"/>